<reference evidence="2 3" key="1">
    <citation type="journal article" date="2015" name="Genome Biol.">
        <title>Comparative genomics of Steinernema reveals deeply conserved gene regulatory networks.</title>
        <authorList>
            <person name="Dillman A.R."/>
            <person name="Macchietto M."/>
            <person name="Porter C.F."/>
            <person name="Rogers A."/>
            <person name="Williams B."/>
            <person name="Antoshechkin I."/>
            <person name="Lee M.M."/>
            <person name="Goodwin Z."/>
            <person name="Lu X."/>
            <person name="Lewis E.E."/>
            <person name="Goodrich-Blair H."/>
            <person name="Stock S.P."/>
            <person name="Adams B.J."/>
            <person name="Sternberg P.W."/>
            <person name="Mortazavi A."/>
        </authorList>
    </citation>
    <scope>NUCLEOTIDE SEQUENCE [LARGE SCALE GENOMIC DNA]</scope>
    <source>
        <strain evidence="2 3">ALL</strain>
    </source>
</reference>
<gene>
    <name evidence="2" type="ORF">L596_009907</name>
</gene>
<feature type="signal peptide" evidence="1">
    <location>
        <begin position="1"/>
        <end position="19"/>
    </location>
</feature>
<dbReference type="Proteomes" id="UP000298663">
    <property type="component" value="Unassembled WGS sequence"/>
</dbReference>
<reference evidence="2 3" key="2">
    <citation type="journal article" date="2019" name="G3 (Bethesda)">
        <title>Hybrid Assembly of the Genome of the Entomopathogenic Nematode Steinernema carpocapsae Identifies the X-Chromosome.</title>
        <authorList>
            <person name="Serra L."/>
            <person name="Macchietto M."/>
            <person name="Macias-Munoz A."/>
            <person name="McGill C.J."/>
            <person name="Rodriguez I.M."/>
            <person name="Rodriguez B."/>
            <person name="Murad R."/>
            <person name="Mortazavi A."/>
        </authorList>
    </citation>
    <scope>NUCLEOTIDE SEQUENCE [LARGE SCALE GENOMIC DNA]</scope>
    <source>
        <strain evidence="2 3">ALL</strain>
    </source>
</reference>
<evidence type="ECO:0000313" key="3">
    <source>
        <dbReference type="Proteomes" id="UP000298663"/>
    </source>
</evidence>
<organism evidence="2 3">
    <name type="scientific">Steinernema carpocapsae</name>
    <name type="common">Entomopathogenic nematode</name>
    <dbReference type="NCBI Taxonomy" id="34508"/>
    <lineage>
        <taxon>Eukaryota</taxon>
        <taxon>Metazoa</taxon>
        <taxon>Ecdysozoa</taxon>
        <taxon>Nematoda</taxon>
        <taxon>Chromadorea</taxon>
        <taxon>Rhabditida</taxon>
        <taxon>Tylenchina</taxon>
        <taxon>Panagrolaimomorpha</taxon>
        <taxon>Strongyloidoidea</taxon>
        <taxon>Steinernematidae</taxon>
        <taxon>Steinernema</taxon>
    </lineage>
</organism>
<evidence type="ECO:0000313" key="2">
    <source>
        <dbReference type="EMBL" id="TKR95783.1"/>
    </source>
</evidence>
<keyword evidence="1" id="KW-0732">Signal</keyword>
<dbReference type="AlphaFoldDB" id="A0A4U5PH75"/>
<dbReference type="EMBL" id="AZBU02000002">
    <property type="protein sequence ID" value="TKR95783.1"/>
    <property type="molecule type" value="Genomic_DNA"/>
</dbReference>
<feature type="chain" id="PRO_5020753741" description="BPTI/Kunitz inhibitor domain-containing protein" evidence="1">
    <location>
        <begin position="20"/>
        <end position="75"/>
    </location>
</feature>
<protein>
    <recommendedName>
        <fullName evidence="4">BPTI/Kunitz inhibitor domain-containing protein</fullName>
    </recommendedName>
</protein>
<name>A0A4U5PH75_STECR</name>
<comment type="caution">
    <text evidence="2">The sequence shown here is derived from an EMBL/GenBank/DDBJ whole genome shotgun (WGS) entry which is preliminary data.</text>
</comment>
<proteinExistence type="predicted"/>
<evidence type="ECO:0008006" key="4">
    <source>
        <dbReference type="Google" id="ProtNLM"/>
    </source>
</evidence>
<evidence type="ECO:0000256" key="1">
    <source>
        <dbReference type="SAM" id="SignalP"/>
    </source>
</evidence>
<accession>A0A4U5PH75</accession>
<keyword evidence="3" id="KW-1185">Reference proteome</keyword>
<sequence>MAPLRFLLILLLSTPSVLSTKCHAYSGKEDLGKVNCKKKSVLSVFRKDRWCFTTTDNGTFIAGCDRTKRCEKMVR</sequence>